<feature type="transmembrane region" description="Helical" evidence="1">
    <location>
        <begin position="108"/>
        <end position="128"/>
    </location>
</feature>
<evidence type="ECO:0000313" key="3">
    <source>
        <dbReference type="Proteomes" id="UP000591131"/>
    </source>
</evidence>
<evidence type="ECO:0000256" key="1">
    <source>
        <dbReference type="SAM" id="Phobius"/>
    </source>
</evidence>
<sequence>MSFVTVQAFAFIFYGEYPGVTLRPPSEQLLAEIYMWLVVAGSLLLVVLVNVVAAKQSIREFFTRGAWLGEVVFEAFHKFCHLCLAWSLLLSSYWMLAELYDPGTSESIWALTNSITYSIISILVVWILSVCERRFHAPQVIIEGFVWAISLLLGYSWKLVFTEAQNAVLHADNWGLRILTSAMNFGLMIPVYFRYILPKMEPPTAFYDRDTQTAAAMLRCRSAAF</sequence>
<feature type="transmembrane region" description="Helical" evidence="1">
    <location>
        <begin position="177"/>
        <end position="197"/>
    </location>
</feature>
<dbReference type="Proteomes" id="UP000591131">
    <property type="component" value="Unassembled WGS sequence"/>
</dbReference>
<dbReference type="AlphaFoldDB" id="A0A7J6MPD7"/>
<dbReference type="EMBL" id="JAAPAO010000089">
    <property type="protein sequence ID" value="KAF4673177.1"/>
    <property type="molecule type" value="Genomic_DNA"/>
</dbReference>
<proteinExistence type="predicted"/>
<keyword evidence="3" id="KW-1185">Reference proteome</keyword>
<organism evidence="2 3">
    <name type="scientific">Perkinsus chesapeaki</name>
    <name type="common">Clam parasite</name>
    <name type="synonym">Perkinsus andrewsi</name>
    <dbReference type="NCBI Taxonomy" id="330153"/>
    <lineage>
        <taxon>Eukaryota</taxon>
        <taxon>Sar</taxon>
        <taxon>Alveolata</taxon>
        <taxon>Perkinsozoa</taxon>
        <taxon>Perkinsea</taxon>
        <taxon>Perkinsida</taxon>
        <taxon>Perkinsidae</taxon>
        <taxon>Perkinsus</taxon>
    </lineage>
</organism>
<protein>
    <submittedName>
        <fullName evidence="2">Uncharacterized protein</fullName>
    </submittedName>
</protein>
<gene>
    <name evidence="2" type="ORF">FOL47_010886</name>
</gene>
<feature type="transmembrane region" description="Helical" evidence="1">
    <location>
        <begin position="33"/>
        <end position="54"/>
    </location>
</feature>
<comment type="caution">
    <text evidence="2">The sequence shown here is derived from an EMBL/GenBank/DDBJ whole genome shotgun (WGS) entry which is preliminary data.</text>
</comment>
<reference evidence="2 3" key="1">
    <citation type="submission" date="2020-04" db="EMBL/GenBank/DDBJ databases">
        <title>Perkinsus chesapeaki whole genome sequence.</title>
        <authorList>
            <person name="Bogema D.R."/>
        </authorList>
    </citation>
    <scope>NUCLEOTIDE SEQUENCE [LARGE SCALE GENOMIC DNA]</scope>
    <source>
        <strain evidence="2">ATCC PRA-425</strain>
    </source>
</reference>
<feature type="transmembrane region" description="Helical" evidence="1">
    <location>
        <begin position="140"/>
        <end position="157"/>
    </location>
</feature>
<keyword evidence="1" id="KW-0472">Membrane</keyword>
<feature type="transmembrane region" description="Helical" evidence="1">
    <location>
        <begin position="75"/>
        <end position="96"/>
    </location>
</feature>
<keyword evidence="1" id="KW-0812">Transmembrane</keyword>
<evidence type="ECO:0000313" key="2">
    <source>
        <dbReference type="EMBL" id="KAF4673177.1"/>
    </source>
</evidence>
<name>A0A7J6MPD7_PERCH</name>
<dbReference type="OrthoDB" id="10578638at2759"/>
<accession>A0A7J6MPD7</accession>
<keyword evidence="1" id="KW-1133">Transmembrane helix</keyword>